<dbReference type="Pfam" id="PF01738">
    <property type="entry name" value="DLH"/>
    <property type="match status" value="1"/>
</dbReference>
<feature type="signal peptide" evidence="1">
    <location>
        <begin position="1"/>
        <end position="19"/>
    </location>
</feature>
<evidence type="ECO:0000256" key="1">
    <source>
        <dbReference type="SAM" id="SignalP"/>
    </source>
</evidence>
<dbReference type="InterPro" id="IPR029058">
    <property type="entry name" value="AB_hydrolase_fold"/>
</dbReference>
<comment type="caution">
    <text evidence="3">The sequence shown here is derived from an EMBL/GenBank/DDBJ whole genome shotgun (WGS) entry which is preliminary data.</text>
</comment>
<protein>
    <recommendedName>
        <fullName evidence="2">Dienelactone hydrolase domain-containing protein</fullName>
    </recommendedName>
</protein>
<dbReference type="PANTHER" id="PTHR17630:SF44">
    <property type="entry name" value="PROTEIN AIM2"/>
    <property type="match status" value="1"/>
</dbReference>
<feature type="chain" id="PRO_5040419267" description="Dienelactone hydrolase domain-containing protein" evidence="1">
    <location>
        <begin position="20"/>
        <end position="245"/>
    </location>
</feature>
<evidence type="ECO:0000313" key="4">
    <source>
        <dbReference type="Proteomes" id="UP000801428"/>
    </source>
</evidence>
<dbReference type="Proteomes" id="UP000801428">
    <property type="component" value="Unassembled WGS sequence"/>
</dbReference>
<proteinExistence type="predicted"/>
<accession>A0A9P4THC4</accession>
<evidence type="ECO:0000313" key="3">
    <source>
        <dbReference type="EMBL" id="KAF3004284.1"/>
    </source>
</evidence>
<dbReference type="SUPFAM" id="SSF53474">
    <property type="entry name" value="alpha/beta-Hydrolases"/>
    <property type="match status" value="1"/>
</dbReference>
<dbReference type="PANTHER" id="PTHR17630">
    <property type="entry name" value="DIENELACTONE HYDROLASE"/>
    <property type="match status" value="1"/>
</dbReference>
<feature type="domain" description="Dienelactone hydrolase" evidence="2">
    <location>
        <begin position="70"/>
        <end position="233"/>
    </location>
</feature>
<dbReference type="AlphaFoldDB" id="A0A9P4THC4"/>
<reference evidence="3" key="1">
    <citation type="submission" date="2019-04" db="EMBL/GenBank/DDBJ databases">
        <title>Sequencing of skin fungus with MAO and IRED activity.</title>
        <authorList>
            <person name="Marsaioli A.J."/>
            <person name="Bonatto J.M.C."/>
            <person name="Reis Junior O."/>
        </authorList>
    </citation>
    <scope>NUCLEOTIDE SEQUENCE</scope>
    <source>
        <strain evidence="3">30M1</strain>
    </source>
</reference>
<organism evidence="3 4">
    <name type="scientific">Curvularia kusanoi</name>
    <name type="common">Cochliobolus kusanoi</name>
    <dbReference type="NCBI Taxonomy" id="90978"/>
    <lineage>
        <taxon>Eukaryota</taxon>
        <taxon>Fungi</taxon>
        <taxon>Dikarya</taxon>
        <taxon>Ascomycota</taxon>
        <taxon>Pezizomycotina</taxon>
        <taxon>Dothideomycetes</taxon>
        <taxon>Pleosporomycetidae</taxon>
        <taxon>Pleosporales</taxon>
        <taxon>Pleosporineae</taxon>
        <taxon>Pleosporaceae</taxon>
        <taxon>Curvularia</taxon>
    </lineage>
</organism>
<keyword evidence="4" id="KW-1185">Reference proteome</keyword>
<dbReference type="InterPro" id="IPR002925">
    <property type="entry name" value="Dienelactn_hydro"/>
</dbReference>
<dbReference type="OrthoDB" id="17560at2759"/>
<dbReference type="EMBL" id="SWKU01000008">
    <property type="protein sequence ID" value="KAF3004284.1"/>
    <property type="molecule type" value="Genomic_DNA"/>
</dbReference>
<dbReference type="GO" id="GO:0016787">
    <property type="term" value="F:hydrolase activity"/>
    <property type="evidence" value="ECO:0007669"/>
    <property type="project" value="InterPro"/>
</dbReference>
<dbReference type="Gene3D" id="3.40.50.1820">
    <property type="entry name" value="alpha/beta hydrolase"/>
    <property type="match status" value="1"/>
</dbReference>
<name>A0A9P4THC4_CURKU</name>
<gene>
    <name evidence="3" type="ORF">E8E13_008498</name>
</gene>
<sequence>MPSLWSKLIICALVGVTAAHTSPSKSCNITQIEGCSATGSIKNVGGIDIYHAYPRKHHSKHGSKNDTNNSSTAILFITDFYGLPSINNRLLADNLALATVPVIMPDLFSGDAVPMAMREGPALNLTDWRARHPTYEIDQVVEQTIEYMKSSLGVRRIGAVGYCLGGKHVPRFMAAGKGIERGFIAHPANLTAEEISAVVGPISVAAGELDNLFNKTNRREAEDILQAKNTTYQCPGAGVCEAGVV</sequence>
<keyword evidence="1" id="KW-0732">Signal</keyword>
<evidence type="ECO:0000259" key="2">
    <source>
        <dbReference type="Pfam" id="PF01738"/>
    </source>
</evidence>